<reference evidence="1" key="1">
    <citation type="journal article" date="2015" name="Nature">
        <title>Complex archaea that bridge the gap between prokaryotes and eukaryotes.</title>
        <authorList>
            <person name="Spang A."/>
            <person name="Saw J.H."/>
            <person name="Jorgensen S.L."/>
            <person name="Zaremba-Niedzwiedzka K."/>
            <person name="Martijn J."/>
            <person name="Lind A.E."/>
            <person name="van Eijk R."/>
            <person name="Schleper C."/>
            <person name="Guy L."/>
            <person name="Ettema T.J."/>
        </authorList>
    </citation>
    <scope>NUCLEOTIDE SEQUENCE</scope>
</reference>
<comment type="caution">
    <text evidence="1">The sequence shown here is derived from an EMBL/GenBank/DDBJ whole genome shotgun (WGS) entry which is preliminary data.</text>
</comment>
<gene>
    <name evidence="1" type="ORF">LCGC14_2185030</name>
</gene>
<evidence type="ECO:0000313" key="1">
    <source>
        <dbReference type="EMBL" id="KKL62455.1"/>
    </source>
</evidence>
<sequence>YHILACLLYQHEQKKFVKFKDKEQIFIEALQLLESSIKKAQSNPRVRYPIVHKTICNHEMAKIYMMWANFLKADERAQKLDLAITHLRTALEIPDNNQNNNHKMRVYYTFSIIYSKYKNNIEAANFFALKADKYARKLQWKNRTYFRMLIKMGDDSSREDLKTAIYFYNRASEIQEDNYRPYIRIGHCYSNLALEENCDENIEKAIEYYTMAAECEGANLYFLRYIRKNLQHDLQSKLGYYKYPSLLRYLKIMQKFSEKILIEGADISWKIGIDYINYSEDFMNVGRILAYKNARESINWFNLARNRLPILQNKIKDLFEETRFGEETKKEMRDVIKKSHRIDNLCARWETELEHIIKANRKNQLHRYHKILKFDYETCIEFNNIVNAREILKEYLDVLFPLELLNNEDILNLGKKFLELHENTYAYKCFKYLEQTNTISINELVLLSESTMRIGHFEEALTLFKEILEKYDESGDRNYIYDMINRCKLAKTIKNKISEALTSIIELILVEDLKTQNEFAVKFYNTDKKIMSIKKEINLKPLLSVIAIRKVHFRESNYLKMITFPNKIIRYLLWKANELGYQLSEDDESFLNMADYKYDNANVLLYSAIQIRKEAFNAADLLKDARFIQAAFY</sequence>
<organism evidence="1">
    <name type="scientific">marine sediment metagenome</name>
    <dbReference type="NCBI Taxonomy" id="412755"/>
    <lineage>
        <taxon>unclassified sequences</taxon>
        <taxon>metagenomes</taxon>
        <taxon>ecological metagenomes</taxon>
    </lineage>
</organism>
<name>A0A0F9FYL6_9ZZZZ</name>
<dbReference type="EMBL" id="LAZR01028486">
    <property type="protein sequence ID" value="KKL62455.1"/>
    <property type="molecule type" value="Genomic_DNA"/>
</dbReference>
<proteinExistence type="predicted"/>
<feature type="non-terminal residue" evidence="1">
    <location>
        <position position="633"/>
    </location>
</feature>
<dbReference type="SUPFAM" id="SSF48452">
    <property type="entry name" value="TPR-like"/>
    <property type="match status" value="2"/>
</dbReference>
<dbReference type="InterPro" id="IPR011990">
    <property type="entry name" value="TPR-like_helical_dom_sf"/>
</dbReference>
<dbReference type="Gene3D" id="1.25.40.10">
    <property type="entry name" value="Tetratricopeptide repeat domain"/>
    <property type="match status" value="1"/>
</dbReference>
<feature type="non-terminal residue" evidence="1">
    <location>
        <position position="1"/>
    </location>
</feature>
<accession>A0A0F9FYL6</accession>
<dbReference type="SUPFAM" id="SSF81901">
    <property type="entry name" value="HCP-like"/>
    <property type="match status" value="1"/>
</dbReference>
<dbReference type="AlphaFoldDB" id="A0A0F9FYL6"/>
<protein>
    <submittedName>
        <fullName evidence="1">Uncharacterized protein</fullName>
    </submittedName>
</protein>